<dbReference type="Pfam" id="PF05625">
    <property type="entry name" value="PAXNEB"/>
    <property type="match status" value="1"/>
</dbReference>
<evidence type="ECO:0000256" key="4">
    <source>
        <dbReference type="ARBA" id="ARBA00007573"/>
    </source>
</evidence>
<dbReference type="PANTHER" id="PTHR12896">
    <property type="entry name" value="PAX6 NEIGHBOR PROTEIN PAXNEB"/>
    <property type="match status" value="1"/>
</dbReference>
<evidence type="ECO:0000256" key="8">
    <source>
        <dbReference type="ARBA" id="ARBA00023242"/>
    </source>
</evidence>
<accession>A0A9C7Q4Q7</accession>
<evidence type="ECO:0000256" key="3">
    <source>
        <dbReference type="ARBA" id="ARBA00005043"/>
    </source>
</evidence>
<comment type="caution">
    <text evidence="9">The sequence shown here is derived from an EMBL/GenBank/DDBJ whole genome shotgun (WGS) entry which is preliminary data.</text>
</comment>
<reference evidence="9" key="2">
    <citation type="submission" date="2022-01" db="EMBL/GenBank/DDBJ databases">
        <authorList>
            <person name="Hirooka S."/>
            <person name="Miyagishima S.Y."/>
        </authorList>
    </citation>
    <scope>NUCLEOTIDE SEQUENCE</scope>
    <source>
        <strain evidence="9">NBRC 102759</strain>
    </source>
</reference>
<comment type="pathway">
    <text evidence="3">tRNA modification; 5-methoxycarbonylmethyl-2-thiouridine-tRNA biosynthesis.</text>
</comment>
<dbReference type="GO" id="GO:0008023">
    <property type="term" value="C:transcription elongation factor complex"/>
    <property type="evidence" value="ECO:0007669"/>
    <property type="project" value="TreeGrafter"/>
</dbReference>
<evidence type="ECO:0000256" key="5">
    <source>
        <dbReference type="ARBA" id="ARBA00020265"/>
    </source>
</evidence>
<dbReference type="GO" id="GO:0033588">
    <property type="term" value="C:elongator holoenzyme complex"/>
    <property type="evidence" value="ECO:0007669"/>
    <property type="project" value="InterPro"/>
</dbReference>
<sequence>MSLVEKNSFIRLVSSQPYVAQLQIKKSGTRPSFHNKWPQTSTGFPELDKALGGGIPIGSLWVLLEDEPTHLYQSILNVFMAQGLAHKHTLALASADEQPSQVIMNLPKRRNFVVTEKSKMDSNTSSLKIAWRYAQQPNRDQVQETSTESLLSGQAYSHSFDLTEQEDPKQLEKALVSTFGDTCYTYDALLNHMKEHILHSEERGFMSRLVIRSFASHFWQEASYQQLVQFLLYLRHIIRKSVEGCVGIISVSKFSLEQFPFLKAALFHLGDIVLDVDSCQGRGTMELGLGNFHAVANIYKYPRIGGFHLFRPPCSTFVLKRKRRSIEWQVAYSSPEEENENVRSFETGKTLQQHHVDF</sequence>
<dbReference type="InterPro" id="IPR008728">
    <property type="entry name" value="Elongator_complex_protein_4"/>
</dbReference>
<dbReference type="EMBL" id="BQMJ01000077">
    <property type="protein sequence ID" value="GJQ15905.1"/>
    <property type="molecule type" value="Genomic_DNA"/>
</dbReference>
<dbReference type="Gene3D" id="3.40.50.300">
    <property type="entry name" value="P-loop containing nucleotide triphosphate hydrolases"/>
    <property type="match status" value="1"/>
</dbReference>
<keyword evidence="6" id="KW-0963">Cytoplasm</keyword>
<dbReference type="SUPFAM" id="SSF52540">
    <property type="entry name" value="P-loop containing nucleoside triphosphate hydrolases"/>
    <property type="match status" value="1"/>
</dbReference>
<evidence type="ECO:0000313" key="9">
    <source>
        <dbReference type="EMBL" id="GJQ15905.1"/>
    </source>
</evidence>
<dbReference type="AlphaFoldDB" id="A0A9C7Q4Q7"/>
<dbReference type="GO" id="GO:0002098">
    <property type="term" value="P:tRNA wobble uridine modification"/>
    <property type="evidence" value="ECO:0007669"/>
    <property type="project" value="InterPro"/>
</dbReference>
<dbReference type="InterPro" id="IPR027417">
    <property type="entry name" value="P-loop_NTPase"/>
</dbReference>
<dbReference type="CDD" id="cd19494">
    <property type="entry name" value="Elp4"/>
    <property type="match status" value="1"/>
</dbReference>
<organism evidence="9 10">
    <name type="scientific">Galdieria partita</name>
    <dbReference type="NCBI Taxonomy" id="83374"/>
    <lineage>
        <taxon>Eukaryota</taxon>
        <taxon>Rhodophyta</taxon>
        <taxon>Bangiophyceae</taxon>
        <taxon>Galdieriales</taxon>
        <taxon>Galdieriaceae</taxon>
        <taxon>Galdieria</taxon>
    </lineage>
</organism>
<name>A0A9C7Q4Q7_9RHOD</name>
<evidence type="ECO:0000313" key="10">
    <source>
        <dbReference type="Proteomes" id="UP001061958"/>
    </source>
</evidence>
<evidence type="ECO:0000256" key="7">
    <source>
        <dbReference type="ARBA" id="ARBA00022694"/>
    </source>
</evidence>
<keyword evidence="10" id="KW-1185">Reference proteome</keyword>
<protein>
    <recommendedName>
        <fullName evidence="5">Elongator complex protein 4</fullName>
    </recommendedName>
</protein>
<evidence type="ECO:0000256" key="6">
    <source>
        <dbReference type="ARBA" id="ARBA00022490"/>
    </source>
</evidence>
<proteinExistence type="inferred from homology"/>
<gene>
    <name evidence="9" type="ORF">GpartN1_g7696.t1</name>
</gene>
<keyword evidence="7" id="KW-0819">tRNA processing</keyword>
<dbReference type="GO" id="GO:0005737">
    <property type="term" value="C:cytoplasm"/>
    <property type="evidence" value="ECO:0007669"/>
    <property type="project" value="UniProtKB-SubCell"/>
</dbReference>
<dbReference type="PANTHER" id="PTHR12896:SF1">
    <property type="entry name" value="ELONGATOR COMPLEX PROTEIN 4"/>
    <property type="match status" value="1"/>
</dbReference>
<comment type="similarity">
    <text evidence="4">Belongs to the ELP4 family.</text>
</comment>
<dbReference type="OrthoDB" id="289162at2759"/>
<dbReference type="Proteomes" id="UP001061958">
    <property type="component" value="Unassembled WGS sequence"/>
</dbReference>
<keyword evidence="8" id="KW-0539">Nucleus</keyword>
<evidence type="ECO:0000256" key="1">
    <source>
        <dbReference type="ARBA" id="ARBA00004123"/>
    </source>
</evidence>
<evidence type="ECO:0000256" key="2">
    <source>
        <dbReference type="ARBA" id="ARBA00004496"/>
    </source>
</evidence>
<comment type="subcellular location">
    <subcellularLocation>
        <location evidence="2">Cytoplasm</location>
    </subcellularLocation>
    <subcellularLocation>
        <location evidence="1">Nucleus</location>
    </subcellularLocation>
</comment>
<reference evidence="9" key="1">
    <citation type="journal article" date="2022" name="Proc. Natl. Acad. Sci. U.S.A.">
        <title>Life cycle and functional genomics of the unicellular red alga Galdieria for elucidating algal and plant evolution and industrial use.</title>
        <authorList>
            <person name="Hirooka S."/>
            <person name="Itabashi T."/>
            <person name="Ichinose T.M."/>
            <person name="Onuma R."/>
            <person name="Fujiwara T."/>
            <person name="Yamashita S."/>
            <person name="Jong L.W."/>
            <person name="Tomita R."/>
            <person name="Iwane A.H."/>
            <person name="Miyagishima S.Y."/>
        </authorList>
    </citation>
    <scope>NUCLEOTIDE SEQUENCE</scope>
    <source>
        <strain evidence="9">NBRC 102759</strain>
    </source>
</reference>